<evidence type="ECO:0000313" key="4">
    <source>
        <dbReference type="EMBL" id="EKF55398.1"/>
    </source>
</evidence>
<dbReference type="EMBL" id="AMSG01000008">
    <property type="protein sequence ID" value="EKF55398.1"/>
    <property type="molecule type" value="Genomic_DNA"/>
</dbReference>
<reference evidence="4 5" key="1">
    <citation type="journal article" date="2012" name="J. Bacteriol.">
        <title>Genome Sequence of Galbibacter marinum Type Strain ck-I2-15.</title>
        <authorList>
            <person name="Lai Q."/>
            <person name="Li C."/>
            <person name="Shao Z."/>
        </authorList>
    </citation>
    <scope>NUCLEOTIDE SEQUENCE [LARGE SCALE GENOMIC DNA]</scope>
    <source>
        <strain evidence="5">ck-I2-15</strain>
    </source>
</reference>
<evidence type="ECO:0000256" key="1">
    <source>
        <dbReference type="ARBA" id="ARBA00022670"/>
    </source>
</evidence>
<dbReference type="PRINTS" id="PR00834">
    <property type="entry name" value="PROTEASES2C"/>
</dbReference>
<dbReference type="eggNOG" id="COG0265">
    <property type="taxonomic scope" value="Bacteria"/>
</dbReference>
<evidence type="ECO:0000259" key="3">
    <source>
        <dbReference type="PROSITE" id="PS50106"/>
    </source>
</evidence>
<dbReference type="Proteomes" id="UP000007364">
    <property type="component" value="Unassembled WGS sequence"/>
</dbReference>
<dbReference type="PANTHER" id="PTHR43343:SF3">
    <property type="entry name" value="PROTEASE DO-LIKE 8, CHLOROPLASTIC"/>
    <property type="match status" value="1"/>
</dbReference>
<dbReference type="STRING" id="555500.I215_08026"/>
<keyword evidence="2" id="KW-0378">Hydrolase</keyword>
<dbReference type="SUPFAM" id="SSF50494">
    <property type="entry name" value="Trypsin-like serine proteases"/>
    <property type="match status" value="1"/>
</dbReference>
<protein>
    <submittedName>
        <fullName evidence="4">HtrA2 peptidase</fullName>
    </submittedName>
</protein>
<dbReference type="PROSITE" id="PS50106">
    <property type="entry name" value="PDZ"/>
    <property type="match status" value="1"/>
</dbReference>
<dbReference type="SMART" id="SM00228">
    <property type="entry name" value="PDZ"/>
    <property type="match status" value="1"/>
</dbReference>
<proteinExistence type="predicted"/>
<dbReference type="Gene3D" id="2.30.42.10">
    <property type="match status" value="1"/>
</dbReference>
<dbReference type="PANTHER" id="PTHR43343">
    <property type="entry name" value="PEPTIDASE S12"/>
    <property type="match status" value="1"/>
</dbReference>
<feature type="domain" description="PDZ" evidence="3">
    <location>
        <begin position="270"/>
        <end position="361"/>
    </location>
</feature>
<name>K2P2Z2_9FLAO</name>
<dbReference type="InterPro" id="IPR009003">
    <property type="entry name" value="Peptidase_S1_PA"/>
</dbReference>
<evidence type="ECO:0000256" key="2">
    <source>
        <dbReference type="ARBA" id="ARBA00022801"/>
    </source>
</evidence>
<dbReference type="OrthoDB" id="9758917at2"/>
<gene>
    <name evidence="4" type="ORF">I215_08026</name>
</gene>
<dbReference type="AlphaFoldDB" id="K2P2Z2"/>
<dbReference type="InterPro" id="IPR001940">
    <property type="entry name" value="Peptidase_S1C"/>
</dbReference>
<comment type="caution">
    <text evidence="4">The sequence shown here is derived from an EMBL/GenBank/DDBJ whole genome shotgun (WGS) entry which is preliminary data.</text>
</comment>
<keyword evidence="1" id="KW-0645">Protease</keyword>
<dbReference type="GO" id="GO:0004252">
    <property type="term" value="F:serine-type endopeptidase activity"/>
    <property type="evidence" value="ECO:0007669"/>
    <property type="project" value="InterPro"/>
</dbReference>
<dbReference type="GO" id="GO:0006508">
    <property type="term" value="P:proteolysis"/>
    <property type="evidence" value="ECO:0007669"/>
    <property type="project" value="UniProtKB-KW"/>
</dbReference>
<evidence type="ECO:0000313" key="5">
    <source>
        <dbReference type="Proteomes" id="UP000007364"/>
    </source>
</evidence>
<dbReference type="Gene3D" id="2.40.10.120">
    <property type="match status" value="1"/>
</dbReference>
<dbReference type="Pfam" id="PF13180">
    <property type="entry name" value="PDZ_2"/>
    <property type="match status" value="1"/>
</dbReference>
<organism evidence="4 5">
    <name type="scientific">Galbibacter marinus</name>
    <dbReference type="NCBI Taxonomy" id="555500"/>
    <lineage>
        <taxon>Bacteria</taxon>
        <taxon>Pseudomonadati</taxon>
        <taxon>Bacteroidota</taxon>
        <taxon>Flavobacteriia</taxon>
        <taxon>Flavobacteriales</taxon>
        <taxon>Flavobacteriaceae</taxon>
        <taxon>Galbibacter</taxon>
    </lineage>
</organism>
<dbReference type="RefSeq" id="WP_008991460.1">
    <property type="nucleotide sequence ID" value="NZ_AMSG01000008.1"/>
</dbReference>
<sequence length="468" mass="50734">MKNFFTLLFVSVLGGALTLGIYKVAFENETFPLENQSNQPKFVTANYTPSSPNNIDDVSFIEAANKTVHAVVHVKNLTLSQGPSSLFDFFYGNSRQPRAQVGTGSGVIISPDGYIVTNNHVIENSTKLQVTLNNNKSYTAQLIGTDPETDIALLKIDAAEDLPYLAFGDSDQIQLGEWVLAVGNPFNLTSTVTAGIISAKARDLNSRDNNIQSFIQTDAAVNPGNSGGALVNTRGDLIGINTAITSQTGSYIGYSFAVPSNIAKKVVDDIMEFGNVQMGSLGVRIQDLSTGQGLASGIEESEGLLVGEVFKKSGAAKAGVKPGDIIVKIDHIKIRKFSDLVGYLRSKRPNDKVQLHLLRDGETINRTVELLSNSAYVYTIEEIGISVQEQTEASKDRFKGQDGVLIFDTNNYNSRLGLEGKLLVGINDDKIKSIEDVKSAVARAQRSGVMTLVFINQNGERERLIYRN</sequence>
<dbReference type="SUPFAM" id="SSF50156">
    <property type="entry name" value="PDZ domain-like"/>
    <property type="match status" value="1"/>
</dbReference>
<dbReference type="InterPro" id="IPR036034">
    <property type="entry name" value="PDZ_sf"/>
</dbReference>
<dbReference type="InterPro" id="IPR001478">
    <property type="entry name" value="PDZ"/>
</dbReference>
<dbReference type="InterPro" id="IPR051201">
    <property type="entry name" value="Chloro_Bact_Ser_Proteases"/>
</dbReference>
<dbReference type="Pfam" id="PF13365">
    <property type="entry name" value="Trypsin_2"/>
    <property type="match status" value="1"/>
</dbReference>
<accession>K2P2Z2</accession>
<keyword evidence="5" id="KW-1185">Reference proteome</keyword>